<gene>
    <name evidence="2" type="ORF">EAS64_20905</name>
</gene>
<keyword evidence="1" id="KW-1133">Transmembrane helix</keyword>
<protein>
    <submittedName>
        <fullName evidence="2">DUF2637 domain-containing protein</fullName>
    </submittedName>
</protein>
<comment type="caution">
    <text evidence="2">The sequence shown here is derived from an EMBL/GenBank/DDBJ whole genome shotgun (WGS) entry which is preliminary data.</text>
</comment>
<dbReference type="RefSeq" id="WP_145855222.1">
    <property type="nucleotide sequence ID" value="NZ_RPFW01000004.1"/>
</dbReference>
<evidence type="ECO:0000313" key="2">
    <source>
        <dbReference type="EMBL" id="TVZ02935.1"/>
    </source>
</evidence>
<name>A0A6P2BXM3_9ACTN</name>
<dbReference type="Pfam" id="PF10935">
    <property type="entry name" value="DUF2637"/>
    <property type="match status" value="1"/>
</dbReference>
<dbReference type="InterPro" id="IPR021235">
    <property type="entry name" value="DUF2637"/>
</dbReference>
<reference evidence="2 3" key="1">
    <citation type="submission" date="2018-11" db="EMBL/GenBank/DDBJ databases">
        <title>Trebonia kvetii gen.nov., sp.nov., a novel acidophilic actinobacterium, and proposal of the new actinobacterial family Treboniaceae fam. nov.</title>
        <authorList>
            <person name="Rapoport D."/>
            <person name="Sagova-Mareckova M."/>
            <person name="Sedlacek I."/>
            <person name="Provaznik J."/>
            <person name="Kralova S."/>
            <person name="Pavlinic D."/>
            <person name="Benes V."/>
            <person name="Kopecky J."/>
        </authorList>
    </citation>
    <scope>NUCLEOTIDE SEQUENCE [LARGE SCALE GENOMIC DNA]</scope>
    <source>
        <strain evidence="2 3">15Tr583</strain>
    </source>
</reference>
<feature type="transmembrane region" description="Helical" evidence="1">
    <location>
        <begin position="7"/>
        <end position="27"/>
    </location>
</feature>
<dbReference type="AlphaFoldDB" id="A0A6P2BXM3"/>
<accession>A0A6P2BXM3</accession>
<keyword evidence="1" id="KW-0812">Transmembrane</keyword>
<proteinExistence type="predicted"/>
<evidence type="ECO:0000313" key="3">
    <source>
        <dbReference type="Proteomes" id="UP000460272"/>
    </source>
</evidence>
<dbReference type="Proteomes" id="UP000460272">
    <property type="component" value="Unassembled WGS sequence"/>
</dbReference>
<evidence type="ECO:0000256" key="1">
    <source>
        <dbReference type="SAM" id="Phobius"/>
    </source>
</evidence>
<dbReference type="EMBL" id="RPFW01000004">
    <property type="protein sequence ID" value="TVZ02935.1"/>
    <property type="molecule type" value="Genomic_DNA"/>
</dbReference>
<keyword evidence="1" id="KW-0472">Membrane</keyword>
<dbReference type="OrthoDB" id="3537417at2"/>
<organism evidence="2 3">
    <name type="scientific">Trebonia kvetii</name>
    <dbReference type="NCBI Taxonomy" id="2480626"/>
    <lineage>
        <taxon>Bacteria</taxon>
        <taxon>Bacillati</taxon>
        <taxon>Actinomycetota</taxon>
        <taxon>Actinomycetes</taxon>
        <taxon>Streptosporangiales</taxon>
        <taxon>Treboniaceae</taxon>
        <taxon>Trebonia</taxon>
    </lineage>
</organism>
<keyword evidence="3" id="KW-1185">Reference proteome</keyword>
<sequence length="148" mass="15805">MTTADRVIRWTTAGAVVGVAAVAAVASYEHAYALVRAHGEAGLTGRLLPLTVDGLISASSMVMLDSARRKVPVPPLARCLLGLGIARRLLRSSRVRWRPGECPRCGRSAPGCTSGRHVRSGSANTWQRLPTRRKGQLRINPATTAART</sequence>